<evidence type="ECO:0000256" key="1">
    <source>
        <dbReference type="SAM" id="MobiDB-lite"/>
    </source>
</evidence>
<sequence>MTIMWRMAAMVAFLGVPAACSGETPGAVRSPTPPVSPAATASAPPTTSPTPSDPIKQSRRWKDIKVPKLTSASGMIEVKAPGPRDAWAIGFEDSADDELGWGVLLRWDGSTWARVPLPWNRLEHLSALDVDGQDDVWISAGSKLARRSGGRWRTFKPFGIAENFFFRDIAVDKGRAVLLGDGPQLPFVVRWDGRKFTMQDYYDGARLNAISFKSGHEWIVGATDHLKCEGVTPEIWHRGPAHTNWNGQVPHVRGGVLKSVWQTDPDDVWAVGEISSSEQERDYQSGECIDKRSDVPPVPLVMHWDGAAWKSVKLPAWNVSLTSVTAAGKNHVWASGVGPADEIVFLHYDGEKWTREDRRGAAESSVNTTTIPGTSDLWSVGTINGTTDDAQAFVLRRR</sequence>
<protein>
    <recommendedName>
        <fullName evidence="5">WD40 repeat domain-containing protein</fullName>
    </recommendedName>
</protein>
<feature type="signal peptide" evidence="2">
    <location>
        <begin position="1"/>
        <end position="21"/>
    </location>
</feature>
<comment type="caution">
    <text evidence="3">The sequence shown here is derived from an EMBL/GenBank/DDBJ whole genome shotgun (WGS) entry which is preliminary data.</text>
</comment>
<reference evidence="3 4" key="1">
    <citation type="submission" date="2020-06" db="EMBL/GenBank/DDBJ databases">
        <title>Nonomuraea sp. SMC257, a novel actinomycete isolated from soil.</title>
        <authorList>
            <person name="Chanama M."/>
        </authorList>
    </citation>
    <scope>NUCLEOTIDE SEQUENCE [LARGE SCALE GENOMIC DNA]</scope>
    <source>
        <strain evidence="3 4">SMC257</strain>
    </source>
</reference>
<dbReference type="RefSeq" id="WP_175590648.1">
    <property type="nucleotide sequence ID" value="NZ_JABWGN010000006.1"/>
</dbReference>
<dbReference type="Proteomes" id="UP000586042">
    <property type="component" value="Unassembled WGS sequence"/>
</dbReference>
<gene>
    <name evidence="3" type="ORF">HTZ77_17475</name>
</gene>
<dbReference type="EMBL" id="JABWGN010000006">
    <property type="protein sequence ID" value="NUW33208.1"/>
    <property type="molecule type" value="Genomic_DNA"/>
</dbReference>
<feature type="chain" id="PRO_5038992716" description="WD40 repeat domain-containing protein" evidence="2">
    <location>
        <begin position="22"/>
        <end position="398"/>
    </location>
</feature>
<evidence type="ECO:0000256" key="2">
    <source>
        <dbReference type="SAM" id="SignalP"/>
    </source>
</evidence>
<feature type="region of interest" description="Disordered" evidence="1">
    <location>
        <begin position="23"/>
        <end position="61"/>
    </location>
</feature>
<proteinExistence type="predicted"/>
<evidence type="ECO:0000313" key="3">
    <source>
        <dbReference type="EMBL" id="NUW33208.1"/>
    </source>
</evidence>
<keyword evidence="2" id="KW-0732">Signal</keyword>
<keyword evidence="4" id="KW-1185">Reference proteome</keyword>
<evidence type="ECO:0000313" key="4">
    <source>
        <dbReference type="Proteomes" id="UP000586042"/>
    </source>
</evidence>
<dbReference type="AlphaFoldDB" id="A0A7Y6I7K4"/>
<name>A0A7Y6I7K4_9ACTN</name>
<organism evidence="3 4">
    <name type="scientific">Nonomuraea montanisoli</name>
    <dbReference type="NCBI Taxonomy" id="2741721"/>
    <lineage>
        <taxon>Bacteria</taxon>
        <taxon>Bacillati</taxon>
        <taxon>Actinomycetota</taxon>
        <taxon>Actinomycetes</taxon>
        <taxon>Streptosporangiales</taxon>
        <taxon>Streptosporangiaceae</taxon>
        <taxon>Nonomuraea</taxon>
    </lineage>
</organism>
<accession>A0A7Y6I7K4</accession>
<evidence type="ECO:0008006" key="5">
    <source>
        <dbReference type="Google" id="ProtNLM"/>
    </source>
</evidence>